<reference evidence="1 2" key="1">
    <citation type="submission" date="2019-06" db="EMBL/GenBank/DDBJ databases">
        <title>Whole genome shotgun sequence of Microbacterium liquefaciens NBRC 15037.</title>
        <authorList>
            <person name="Hosoyama A."/>
            <person name="Uohara A."/>
            <person name="Ohji S."/>
            <person name="Ichikawa N."/>
        </authorList>
    </citation>
    <scope>NUCLEOTIDE SEQUENCE [LARGE SCALE GENOMIC DNA]</scope>
    <source>
        <strain evidence="1 2">NBRC 15037</strain>
    </source>
</reference>
<name>A0A4Y4B7I6_MICMQ</name>
<evidence type="ECO:0000313" key="1">
    <source>
        <dbReference type="EMBL" id="GEC75489.1"/>
    </source>
</evidence>
<evidence type="ECO:0000313" key="2">
    <source>
        <dbReference type="Proteomes" id="UP000317410"/>
    </source>
</evidence>
<proteinExistence type="predicted"/>
<organism evidence="1 2">
    <name type="scientific">Microbacterium maritypicum</name>
    <name type="common">Microbacterium liquefaciens</name>
    <dbReference type="NCBI Taxonomy" id="33918"/>
    <lineage>
        <taxon>Bacteria</taxon>
        <taxon>Bacillati</taxon>
        <taxon>Actinomycetota</taxon>
        <taxon>Actinomycetes</taxon>
        <taxon>Micrococcales</taxon>
        <taxon>Microbacteriaceae</taxon>
        <taxon>Microbacterium</taxon>
    </lineage>
</organism>
<accession>A0A4Y4B7I6</accession>
<sequence length="199" mass="21484">MTVAADFTWDLDYDASWFIPLPGASDLARDPATPERWVRACLEHFADQAIFGPDQLPAIRATAEALVAQARPSQTQLWFAPRGIYSDLLVSISVARSEDAGTTEELFDGASLSTAADATPLRTETHGAGYLFRRNGVADGEGSTLVEQWTVRLNNGSWAILVDTIGTALPAFVLFEQQLIRLISGIILPPPARSASVRG</sequence>
<dbReference type="Proteomes" id="UP000317410">
    <property type="component" value="Unassembled WGS sequence"/>
</dbReference>
<comment type="caution">
    <text evidence="1">The sequence shown here is derived from an EMBL/GenBank/DDBJ whole genome shotgun (WGS) entry which is preliminary data.</text>
</comment>
<dbReference type="EMBL" id="BJNQ01000009">
    <property type="protein sequence ID" value="GEC75489.1"/>
    <property type="molecule type" value="Genomic_DNA"/>
</dbReference>
<dbReference type="RefSeq" id="WP_141386568.1">
    <property type="nucleotide sequence ID" value="NZ_BJNQ01000009.1"/>
</dbReference>
<protein>
    <submittedName>
        <fullName evidence="1">Uncharacterized protein</fullName>
    </submittedName>
</protein>
<dbReference type="AlphaFoldDB" id="A0A4Y4B7I6"/>
<gene>
    <name evidence="1" type="ORF">MLI01_16340</name>
</gene>